<keyword evidence="2" id="KW-1185">Reference proteome</keyword>
<proteinExistence type="predicted"/>
<comment type="caution">
    <text evidence="1">The sequence shown here is derived from an EMBL/GenBank/DDBJ whole genome shotgun (WGS) entry which is preliminary data.</text>
</comment>
<evidence type="ECO:0000313" key="2">
    <source>
        <dbReference type="Proteomes" id="UP001164250"/>
    </source>
</evidence>
<evidence type="ECO:0000313" key="1">
    <source>
        <dbReference type="EMBL" id="KAJ0090616.1"/>
    </source>
</evidence>
<gene>
    <name evidence="1" type="ORF">Patl1_13885</name>
</gene>
<dbReference type="EMBL" id="CM047904">
    <property type="protein sequence ID" value="KAJ0090616.1"/>
    <property type="molecule type" value="Genomic_DNA"/>
</dbReference>
<accession>A0ACC1AVC1</accession>
<reference evidence="2" key="1">
    <citation type="journal article" date="2023" name="G3 (Bethesda)">
        <title>Genome assembly and association tests identify interacting loci associated with vigor, precocity, and sex in interspecific pistachio rootstocks.</title>
        <authorList>
            <person name="Palmer W."/>
            <person name="Jacygrad E."/>
            <person name="Sagayaradj S."/>
            <person name="Cavanaugh K."/>
            <person name="Han R."/>
            <person name="Bertier L."/>
            <person name="Beede B."/>
            <person name="Kafkas S."/>
            <person name="Golino D."/>
            <person name="Preece J."/>
            <person name="Michelmore R."/>
        </authorList>
    </citation>
    <scope>NUCLEOTIDE SEQUENCE [LARGE SCALE GENOMIC DNA]</scope>
</reference>
<name>A0ACC1AVC1_9ROSI</name>
<organism evidence="1 2">
    <name type="scientific">Pistacia atlantica</name>
    <dbReference type="NCBI Taxonomy" id="434234"/>
    <lineage>
        <taxon>Eukaryota</taxon>
        <taxon>Viridiplantae</taxon>
        <taxon>Streptophyta</taxon>
        <taxon>Embryophyta</taxon>
        <taxon>Tracheophyta</taxon>
        <taxon>Spermatophyta</taxon>
        <taxon>Magnoliopsida</taxon>
        <taxon>eudicotyledons</taxon>
        <taxon>Gunneridae</taxon>
        <taxon>Pentapetalae</taxon>
        <taxon>rosids</taxon>
        <taxon>malvids</taxon>
        <taxon>Sapindales</taxon>
        <taxon>Anacardiaceae</taxon>
        <taxon>Pistacia</taxon>
    </lineage>
</organism>
<dbReference type="Proteomes" id="UP001164250">
    <property type="component" value="Chromosome 8"/>
</dbReference>
<protein>
    <submittedName>
        <fullName evidence="1">Uncharacterized protein</fullName>
    </submittedName>
</protein>
<sequence>MSAILCGKRSFFEDIAASPPVSKRIRCSSSSPVRFSSFSSNLSPPAPSSHIFDQLAAIFPHMDKQLLEKALEECGDDLNSAIRSLNELRLGSADRNEASEANFLLHPLGKVFNKLTAANLLFWLYKASFLYESVADVAFVLVYESQML</sequence>